<proteinExistence type="predicted"/>
<protein>
    <submittedName>
        <fullName evidence="1">Uncharacterized protein</fullName>
    </submittedName>
</protein>
<dbReference type="Proteomes" id="UP000604046">
    <property type="component" value="Unassembled WGS sequence"/>
</dbReference>
<organism evidence="1 2">
    <name type="scientific">Symbiodinium natans</name>
    <dbReference type="NCBI Taxonomy" id="878477"/>
    <lineage>
        <taxon>Eukaryota</taxon>
        <taxon>Sar</taxon>
        <taxon>Alveolata</taxon>
        <taxon>Dinophyceae</taxon>
        <taxon>Suessiales</taxon>
        <taxon>Symbiodiniaceae</taxon>
        <taxon>Symbiodinium</taxon>
    </lineage>
</organism>
<gene>
    <name evidence="1" type="ORF">SNAT2548_LOCUS25616</name>
</gene>
<dbReference type="AlphaFoldDB" id="A0A812S538"/>
<name>A0A812S538_9DINO</name>
<evidence type="ECO:0000313" key="1">
    <source>
        <dbReference type="EMBL" id="CAE7460986.1"/>
    </source>
</evidence>
<accession>A0A812S538</accession>
<dbReference type="OrthoDB" id="419162at2759"/>
<sequence length="108" mass="11745">MISSLEKWKWFVAAVCNSIYSFRLVIGGSDADLIMVDATSFTPSCADSAFQNAECLRLGEDASQSPAVCIFLFMLFLTKAWISLKDGVATSQTEFNFGLQLRACLAAA</sequence>
<keyword evidence="2" id="KW-1185">Reference proteome</keyword>
<dbReference type="EMBL" id="CAJNDS010002401">
    <property type="protein sequence ID" value="CAE7460986.1"/>
    <property type="molecule type" value="Genomic_DNA"/>
</dbReference>
<reference evidence="1" key="1">
    <citation type="submission" date="2021-02" db="EMBL/GenBank/DDBJ databases">
        <authorList>
            <person name="Dougan E. K."/>
            <person name="Rhodes N."/>
            <person name="Thang M."/>
            <person name="Chan C."/>
        </authorList>
    </citation>
    <scope>NUCLEOTIDE SEQUENCE</scope>
</reference>
<comment type="caution">
    <text evidence="1">The sequence shown here is derived from an EMBL/GenBank/DDBJ whole genome shotgun (WGS) entry which is preliminary data.</text>
</comment>
<evidence type="ECO:0000313" key="2">
    <source>
        <dbReference type="Proteomes" id="UP000604046"/>
    </source>
</evidence>